<dbReference type="EMBL" id="JACHIV010000001">
    <property type="protein sequence ID" value="MBB5068277.1"/>
    <property type="molecule type" value="Genomic_DNA"/>
</dbReference>
<evidence type="ECO:0000313" key="1">
    <source>
        <dbReference type="EMBL" id="MBB5068277.1"/>
    </source>
</evidence>
<reference evidence="1 2" key="1">
    <citation type="submission" date="2020-08" db="EMBL/GenBank/DDBJ databases">
        <title>Sequencing the genomes of 1000 actinobacteria strains.</title>
        <authorList>
            <person name="Klenk H.-P."/>
        </authorList>
    </citation>
    <scope>NUCLEOTIDE SEQUENCE [LARGE SCALE GENOMIC DNA]</scope>
    <source>
        <strain evidence="1 2">DSM 45582</strain>
    </source>
</reference>
<dbReference type="PANTHER" id="PTHR38436:SF1">
    <property type="entry name" value="ESTER CYCLASE"/>
    <property type="match status" value="1"/>
</dbReference>
<keyword evidence="2" id="KW-1185">Reference proteome</keyword>
<sequence>MNVWSLTETGDAAERADSATEARNLEVVAEAVTYWNAHDLDTLLTLYDPEIQWFNAPLEQTYRGHEEVRTFLSALITAFPDLVFTVDSRFARGAEVSEQWSIEGTHLGSFIGVPPTGRRLRLQGISSIVMRDGKFLRDDFYFDSMSAMRVLGVMPSLDAVQSPFGRLLLNMIVRPQRLLRRR</sequence>
<dbReference type="SUPFAM" id="SSF54427">
    <property type="entry name" value="NTF2-like"/>
    <property type="match status" value="1"/>
</dbReference>
<name>A0A840NJ28_9PSEU</name>
<dbReference type="Proteomes" id="UP000580474">
    <property type="component" value="Unassembled WGS sequence"/>
</dbReference>
<dbReference type="RefSeq" id="WP_184477992.1">
    <property type="nucleotide sequence ID" value="NZ_JACHIV010000001.1"/>
</dbReference>
<dbReference type="GO" id="GO:0016853">
    <property type="term" value="F:isomerase activity"/>
    <property type="evidence" value="ECO:0007669"/>
    <property type="project" value="UniProtKB-KW"/>
</dbReference>
<dbReference type="PANTHER" id="PTHR38436">
    <property type="entry name" value="POLYKETIDE CYCLASE SNOAL-LIKE DOMAIN"/>
    <property type="match status" value="1"/>
</dbReference>
<dbReference type="Pfam" id="PF07366">
    <property type="entry name" value="SnoaL"/>
    <property type="match status" value="1"/>
</dbReference>
<dbReference type="Gene3D" id="3.10.450.50">
    <property type="match status" value="1"/>
</dbReference>
<comment type="caution">
    <text evidence="1">The sequence shown here is derived from an EMBL/GenBank/DDBJ whole genome shotgun (WGS) entry which is preliminary data.</text>
</comment>
<protein>
    <submittedName>
        <fullName evidence="1">Steroid delta-isomerase-like uncharacterized protein</fullName>
    </submittedName>
</protein>
<keyword evidence="1" id="KW-0413">Isomerase</keyword>
<dbReference type="InterPro" id="IPR032710">
    <property type="entry name" value="NTF2-like_dom_sf"/>
</dbReference>
<proteinExistence type="predicted"/>
<gene>
    <name evidence="1" type="ORF">BJ969_001365</name>
</gene>
<accession>A0A840NJ28</accession>
<evidence type="ECO:0000313" key="2">
    <source>
        <dbReference type="Proteomes" id="UP000580474"/>
    </source>
</evidence>
<dbReference type="InterPro" id="IPR009959">
    <property type="entry name" value="Cyclase_SnoaL-like"/>
</dbReference>
<organism evidence="1 2">
    <name type="scientific">Saccharopolyspora gloriosae</name>
    <dbReference type="NCBI Taxonomy" id="455344"/>
    <lineage>
        <taxon>Bacteria</taxon>
        <taxon>Bacillati</taxon>
        <taxon>Actinomycetota</taxon>
        <taxon>Actinomycetes</taxon>
        <taxon>Pseudonocardiales</taxon>
        <taxon>Pseudonocardiaceae</taxon>
        <taxon>Saccharopolyspora</taxon>
    </lineage>
</organism>
<dbReference type="AlphaFoldDB" id="A0A840NJ28"/>
<dbReference type="GO" id="GO:0030638">
    <property type="term" value="P:polyketide metabolic process"/>
    <property type="evidence" value="ECO:0007669"/>
    <property type="project" value="InterPro"/>
</dbReference>